<sequence>MTGSSNLDKPHIPYRRASQLAPPSRRPRHCGGALRAAHGGEDAEPVNPRRGGGRAPEPAAAHQNVVGGAAPVHGYPKSHAVFSWPDSRGVPWRDVLRENARMEFEEARFEKDPEIVTRLLINGRDVVESALEKLADKQRREIEKERGGGGDGGGGFDKL</sequence>
<keyword evidence="3" id="KW-1185">Reference proteome</keyword>
<reference evidence="2" key="1">
    <citation type="submission" date="2022-08" db="EMBL/GenBank/DDBJ databases">
        <authorList>
            <person name="Gutierrez-Valencia J."/>
        </authorList>
    </citation>
    <scope>NUCLEOTIDE SEQUENCE</scope>
</reference>
<gene>
    <name evidence="2" type="ORF">LITE_LOCUS3563</name>
</gene>
<proteinExistence type="predicted"/>
<dbReference type="PANTHER" id="PTHR47484:SF1">
    <property type="entry name" value="COMPLEX 1 PROTEIN CONTAINING PROTEIN, EXPRESSED"/>
    <property type="match status" value="1"/>
</dbReference>
<organism evidence="2 3">
    <name type="scientific">Linum tenue</name>
    <dbReference type="NCBI Taxonomy" id="586396"/>
    <lineage>
        <taxon>Eukaryota</taxon>
        <taxon>Viridiplantae</taxon>
        <taxon>Streptophyta</taxon>
        <taxon>Embryophyta</taxon>
        <taxon>Tracheophyta</taxon>
        <taxon>Spermatophyta</taxon>
        <taxon>Magnoliopsida</taxon>
        <taxon>eudicotyledons</taxon>
        <taxon>Gunneridae</taxon>
        <taxon>Pentapetalae</taxon>
        <taxon>rosids</taxon>
        <taxon>fabids</taxon>
        <taxon>Malpighiales</taxon>
        <taxon>Linaceae</taxon>
        <taxon>Linum</taxon>
    </lineage>
</organism>
<feature type="region of interest" description="Disordered" evidence="1">
    <location>
        <begin position="1"/>
        <end position="60"/>
    </location>
</feature>
<evidence type="ECO:0000313" key="2">
    <source>
        <dbReference type="EMBL" id="CAI0382432.1"/>
    </source>
</evidence>
<dbReference type="InterPro" id="IPR045298">
    <property type="entry name" value="Complex1_LYR_LYRM7"/>
</dbReference>
<name>A0AAV0HC18_9ROSI</name>
<dbReference type="Proteomes" id="UP001154282">
    <property type="component" value="Unassembled WGS sequence"/>
</dbReference>
<evidence type="ECO:0000256" key="1">
    <source>
        <dbReference type="SAM" id="MobiDB-lite"/>
    </source>
</evidence>
<dbReference type="AlphaFoldDB" id="A0AAV0HC18"/>
<feature type="compositionally biased region" description="Basic and acidic residues" evidence="1">
    <location>
        <begin position="138"/>
        <end position="148"/>
    </location>
</feature>
<dbReference type="GO" id="GO:0034551">
    <property type="term" value="P:mitochondrial respiratory chain complex III assembly"/>
    <property type="evidence" value="ECO:0007669"/>
    <property type="project" value="InterPro"/>
</dbReference>
<evidence type="ECO:0000313" key="3">
    <source>
        <dbReference type="Proteomes" id="UP001154282"/>
    </source>
</evidence>
<dbReference type="PANTHER" id="PTHR47484">
    <property type="entry name" value="COMPLEX 1 PROTEIN CONTAINING PROTEIN, EXPRESSED"/>
    <property type="match status" value="1"/>
</dbReference>
<dbReference type="EMBL" id="CAMGYJ010000002">
    <property type="protein sequence ID" value="CAI0382432.1"/>
    <property type="molecule type" value="Genomic_DNA"/>
</dbReference>
<accession>A0AAV0HC18</accession>
<feature type="compositionally biased region" description="Gly residues" evidence="1">
    <location>
        <begin position="149"/>
        <end position="159"/>
    </location>
</feature>
<protein>
    <submittedName>
        <fullName evidence="2">Uncharacterized protein</fullName>
    </submittedName>
</protein>
<dbReference type="GO" id="GO:0005739">
    <property type="term" value="C:mitochondrion"/>
    <property type="evidence" value="ECO:0007669"/>
    <property type="project" value="GOC"/>
</dbReference>
<dbReference type="CDD" id="cd20267">
    <property type="entry name" value="Complex1_LYR_LYRM7"/>
    <property type="match status" value="1"/>
</dbReference>
<feature type="region of interest" description="Disordered" evidence="1">
    <location>
        <begin position="138"/>
        <end position="159"/>
    </location>
</feature>
<comment type="caution">
    <text evidence="2">The sequence shown here is derived from an EMBL/GenBank/DDBJ whole genome shotgun (WGS) entry which is preliminary data.</text>
</comment>